<dbReference type="InterPro" id="IPR016039">
    <property type="entry name" value="Thiolase-like"/>
</dbReference>
<keyword evidence="10" id="KW-0275">Fatty acid biosynthesis</keyword>
<evidence type="ECO:0000256" key="14">
    <source>
        <dbReference type="ARBA" id="ARBA00042143"/>
    </source>
</evidence>
<evidence type="ECO:0000259" key="18">
    <source>
        <dbReference type="PROSITE" id="PS52004"/>
    </source>
</evidence>
<dbReference type="PROSITE" id="PS00606">
    <property type="entry name" value="KS3_1"/>
    <property type="match status" value="1"/>
</dbReference>
<evidence type="ECO:0000256" key="16">
    <source>
        <dbReference type="ARBA" id="ARBA00048506"/>
    </source>
</evidence>
<keyword evidence="11" id="KW-0012">Acyltransferase</keyword>
<dbReference type="AlphaFoldDB" id="A0A4R6TL17"/>
<dbReference type="CDD" id="cd00834">
    <property type="entry name" value="KAS_I_II"/>
    <property type="match status" value="1"/>
</dbReference>
<comment type="similarity">
    <text evidence="2 17">Belongs to the thiolase-like superfamily. Beta-ketoacyl-ACP synthases family.</text>
</comment>
<dbReference type="PANTHER" id="PTHR11712:SF306">
    <property type="entry name" value="3-OXOACYL-[ACYL-CARRIER-PROTEIN] SYNTHASE 1"/>
    <property type="match status" value="1"/>
</dbReference>
<evidence type="ECO:0000256" key="7">
    <source>
        <dbReference type="ARBA" id="ARBA00022679"/>
    </source>
</evidence>
<evidence type="ECO:0000256" key="5">
    <source>
        <dbReference type="ARBA" id="ARBA00022490"/>
    </source>
</evidence>
<proteinExistence type="inferred from homology"/>
<keyword evidence="20" id="KW-1185">Reference proteome</keyword>
<gene>
    <name evidence="19" type="ORF">DFQ07_1232</name>
</gene>
<keyword evidence="6" id="KW-0444">Lipid biosynthesis</keyword>
<evidence type="ECO:0000256" key="4">
    <source>
        <dbReference type="ARBA" id="ARBA00013191"/>
    </source>
</evidence>
<reference evidence="19 20" key="1">
    <citation type="submission" date="2019-03" db="EMBL/GenBank/DDBJ databases">
        <title>Genomic Encyclopedia of Type Strains, Phase III (KMG-III): the genomes of soil and plant-associated and newly described type strains.</title>
        <authorList>
            <person name="Whitman W."/>
        </authorList>
    </citation>
    <scope>NUCLEOTIDE SEQUENCE [LARGE SCALE GENOMIC DNA]</scope>
    <source>
        <strain evidence="19 20">CECT 8283</strain>
    </source>
</reference>
<dbReference type="InterPro" id="IPR018201">
    <property type="entry name" value="Ketoacyl_synth_AS"/>
</dbReference>
<keyword evidence="7 17" id="KW-0808">Transferase</keyword>
<accession>A0A4R6TL17</accession>
<evidence type="ECO:0000256" key="3">
    <source>
        <dbReference type="ARBA" id="ARBA00011738"/>
    </source>
</evidence>
<dbReference type="Pfam" id="PF00109">
    <property type="entry name" value="ketoacyl-synt"/>
    <property type="match status" value="1"/>
</dbReference>
<evidence type="ECO:0000256" key="8">
    <source>
        <dbReference type="ARBA" id="ARBA00022832"/>
    </source>
</evidence>
<dbReference type="InterPro" id="IPR020615">
    <property type="entry name" value="Thiolase_acyl_enz_int_AS"/>
</dbReference>
<dbReference type="OrthoDB" id="9808669at2"/>
<dbReference type="PANTHER" id="PTHR11712">
    <property type="entry name" value="POLYKETIDE SYNTHASE-RELATED"/>
    <property type="match status" value="1"/>
</dbReference>
<evidence type="ECO:0000313" key="19">
    <source>
        <dbReference type="EMBL" id="TDQ28851.1"/>
    </source>
</evidence>
<dbReference type="PROSITE" id="PS00098">
    <property type="entry name" value="THIOLASE_1"/>
    <property type="match status" value="1"/>
</dbReference>
<evidence type="ECO:0000256" key="6">
    <source>
        <dbReference type="ARBA" id="ARBA00022516"/>
    </source>
</evidence>
<dbReference type="PROSITE" id="PS52004">
    <property type="entry name" value="KS3_2"/>
    <property type="match status" value="1"/>
</dbReference>
<dbReference type="Pfam" id="PF02801">
    <property type="entry name" value="Ketoacyl-synt_C"/>
    <property type="match status" value="1"/>
</dbReference>
<dbReference type="Gene3D" id="3.40.47.10">
    <property type="match status" value="1"/>
</dbReference>
<dbReference type="EMBL" id="SNYH01000002">
    <property type="protein sequence ID" value="TDQ28851.1"/>
    <property type="molecule type" value="Genomic_DNA"/>
</dbReference>
<dbReference type="InterPro" id="IPR014030">
    <property type="entry name" value="Ketoacyl_synth_N"/>
</dbReference>
<comment type="catalytic activity">
    <reaction evidence="16">
        <text>a fatty acyl-[ACP] + malonyl-[ACP] + H(+) = a 3-oxoacyl-[ACP] + holo-[ACP] + CO2</text>
        <dbReference type="Rhea" id="RHEA:22836"/>
        <dbReference type="Rhea" id="RHEA-COMP:9623"/>
        <dbReference type="Rhea" id="RHEA-COMP:9685"/>
        <dbReference type="Rhea" id="RHEA-COMP:9916"/>
        <dbReference type="Rhea" id="RHEA-COMP:14125"/>
        <dbReference type="ChEBI" id="CHEBI:15378"/>
        <dbReference type="ChEBI" id="CHEBI:16526"/>
        <dbReference type="ChEBI" id="CHEBI:64479"/>
        <dbReference type="ChEBI" id="CHEBI:78449"/>
        <dbReference type="ChEBI" id="CHEBI:78776"/>
        <dbReference type="ChEBI" id="CHEBI:138651"/>
        <dbReference type="EC" id="2.3.1.41"/>
    </reaction>
    <physiologicalReaction direction="left-to-right" evidence="16">
        <dbReference type="Rhea" id="RHEA:22837"/>
    </physiologicalReaction>
</comment>
<keyword evidence="8" id="KW-0276">Fatty acid metabolism</keyword>
<evidence type="ECO:0000256" key="10">
    <source>
        <dbReference type="ARBA" id="ARBA00023160"/>
    </source>
</evidence>
<feature type="domain" description="Ketosynthase family 3 (KS3)" evidence="18">
    <location>
        <begin position="1"/>
        <end position="404"/>
    </location>
</feature>
<evidence type="ECO:0000256" key="17">
    <source>
        <dbReference type="RuleBase" id="RU003694"/>
    </source>
</evidence>
<comment type="subunit">
    <text evidence="3">Homodimer.</text>
</comment>
<comment type="caution">
    <text evidence="19">The sequence shown here is derived from an EMBL/GenBank/DDBJ whole genome shotgun (WGS) entry which is preliminary data.</text>
</comment>
<evidence type="ECO:0000256" key="9">
    <source>
        <dbReference type="ARBA" id="ARBA00023098"/>
    </source>
</evidence>
<name>A0A4R6TL17_9FLAO</name>
<dbReference type="GO" id="GO:0004315">
    <property type="term" value="F:3-oxoacyl-[acyl-carrier-protein] synthase activity"/>
    <property type="evidence" value="ECO:0007669"/>
    <property type="project" value="UniProtKB-EC"/>
</dbReference>
<dbReference type="GO" id="GO:0006633">
    <property type="term" value="P:fatty acid biosynthetic process"/>
    <property type="evidence" value="ECO:0007669"/>
    <property type="project" value="UniProtKB-KW"/>
</dbReference>
<dbReference type="EC" id="2.3.1.41" evidence="4"/>
<comment type="subcellular location">
    <subcellularLocation>
        <location evidence="1">Cytoplasm</location>
    </subcellularLocation>
</comment>
<dbReference type="InterPro" id="IPR020841">
    <property type="entry name" value="PKS_Beta-ketoAc_synthase_dom"/>
</dbReference>
<evidence type="ECO:0000256" key="2">
    <source>
        <dbReference type="ARBA" id="ARBA00008467"/>
    </source>
</evidence>
<dbReference type="Proteomes" id="UP000295390">
    <property type="component" value="Unassembled WGS sequence"/>
</dbReference>
<organism evidence="19 20">
    <name type="scientific">Tenacibaculum caenipelagi</name>
    <dbReference type="NCBI Taxonomy" id="1325435"/>
    <lineage>
        <taxon>Bacteria</taxon>
        <taxon>Pseudomonadati</taxon>
        <taxon>Bacteroidota</taxon>
        <taxon>Flavobacteriia</taxon>
        <taxon>Flavobacteriales</taxon>
        <taxon>Flavobacteriaceae</taxon>
        <taxon>Tenacibaculum</taxon>
    </lineage>
</organism>
<dbReference type="SUPFAM" id="SSF53901">
    <property type="entry name" value="Thiolase-like"/>
    <property type="match status" value="2"/>
</dbReference>
<dbReference type="SMART" id="SM00825">
    <property type="entry name" value="PKS_KS"/>
    <property type="match status" value="1"/>
</dbReference>
<protein>
    <recommendedName>
        <fullName evidence="12">3-oxoacyl-[acyl-carrier-protein] synthase 1</fullName>
        <ecNumber evidence="4">2.3.1.41</ecNumber>
    </recommendedName>
    <alternativeName>
        <fullName evidence="13">3-oxoacyl-[acyl-carrier-protein] synthase I</fullName>
    </alternativeName>
    <alternativeName>
        <fullName evidence="14">Beta-ketoacyl-ACP synthase I</fullName>
    </alternativeName>
</protein>
<keyword evidence="5" id="KW-0963">Cytoplasm</keyword>
<evidence type="ECO:0000313" key="20">
    <source>
        <dbReference type="Proteomes" id="UP000295390"/>
    </source>
</evidence>
<dbReference type="GO" id="GO:0005829">
    <property type="term" value="C:cytosol"/>
    <property type="evidence" value="ECO:0007669"/>
    <property type="project" value="TreeGrafter"/>
</dbReference>
<evidence type="ECO:0000256" key="11">
    <source>
        <dbReference type="ARBA" id="ARBA00023315"/>
    </source>
</evidence>
<sequence>MRRVVITGMGIYSCIGKNLQEVKESLYQGKSGIVYDKKREELGYRSCLTGMVEEPNLKKMLSRRQRVSLGQEGEYAYLATIEALENAKIDEAFLANNEVGILYGNDSTAKSVIESVDKIREKRDTTLVGSGAIFKGMNSSVTMNLSTIFKLTGINFTVSAACASGSHSIGMAFQLIKSGLQDCIICGGAQEINELTMGSFDGLGVFSTLADTPEKASRPFDSSRDGLVPSGGAATLVVESYESAVKRGAPILGEILGYGFSSNGEHISTPNVQGPSRAMKKALEQADLKAEEIDYVNAHATSTPVGDANEAKAIVEVFGEKGPCVSSTKSMTGHECWMAGASEVIYSMLMMQHSFVAPNINLETPDEAASKLNLVTKTIDKKINVFLSNSFGFGGTNSALIIKKTNKDG</sequence>
<evidence type="ECO:0000256" key="1">
    <source>
        <dbReference type="ARBA" id="ARBA00004496"/>
    </source>
</evidence>
<keyword evidence="9" id="KW-0443">Lipid metabolism</keyword>
<dbReference type="RefSeq" id="WP_133535353.1">
    <property type="nucleotide sequence ID" value="NZ_SNYH01000002.1"/>
</dbReference>
<evidence type="ECO:0000256" key="15">
    <source>
        <dbReference type="ARBA" id="ARBA00048121"/>
    </source>
</evidence>
<comment type="catalytic activity">
    <reaction evidence="15">
        <text>(3Z)-decenoyl-[ACP] + malonyl-[ACP] + H(+) = 3-oxo-(5Z)-dodecenoyl-[ACP] + holo-[ACP] + CO2</text>
        <dbReference type="Rhea" id="RHEA:54940"/>
        <dbReference type="Rhea" id="RHEA-COMP:9623"/>
        <dbReference type="Rhea" id="RHEA-COMP:9685"/>
        <dbReference type="Rhea" id="RHEA-COMP:9927"/>
        <dbReference type="Rhea" id="RHEA-COMP:14042"/>
        <dbReference type="ChEBI" id="CHEBI:15378"/>
        <dbReference type="ChEBI" id="CHEBI:16526"/>
        <dbReference type="ChEBI" id="CHEBI:64479"/>
        <dbReference type="ChEBI" id="CHEBI:78449"/>
        <dbReference type="ChEBI" id="CHEBI:78798"/>
        <dbReference type="ChEBI" id="CHEBI:138410"/>
    </reaction>
    <physiologicalReaction direction="left-to-right" evidence="15">
        <dbReference type="Rhea" id="RHEA:54941"/>
    </physiologicalReaction>
</comment>
<dbReference type="InterPro" id="IPR014031">
    <property type="entry name" value="Ketoacyl_synth_C"/>
</dbReference>
<dbReference type="InterPro" id="IPR000794">
    <property type="entry name" value="Beta-ketoacyl_synthase"/>
</dbReference>
<evidence type="ECO:0000256" key="13">
    <source>
        <dbReference type="ARBA" id="ARBA00041620"/>
    </source>
</evidence>
<evidence type="ECO:0000256" key="12">
    <source>
        <dbReference type="ARBA" id="ARBA00039450"/>
    </source>
</evidence>